<evidence type="ECO:0000256" key="1">
    <source>
        <dbReference type="ARBA" id="ARBA00022630"/>
    </source>
</evidence>
<dbReference type="AlphaFoldDB" id="A0A1F6MAJ4"/>
<evidence type="ECO:0000259" key="3">
    <source>
        <dbReference type="Pfam" id="PF07992"/>
    </source>
</evidence>
<dbReference type="Proteomes" id="UP000176413">
    <property type="component" value="Unassembled WGS sequence"/>
</dbReference>
<dbReference type="InterPro" id="IPR023753">
    <property type="entry name" value="FAD/NAD-binding_dom"/>
</dbReference>
<gene>
    <name evidence="4" type="ORF">A3D53_02030</name>
</gene>
<evidence type="ECO:0000313" key="4">
    <source>
        <dbReference type="EMBL" id="OGH68588.1"/>
    </source>
</evidence>
<dbReference type="PANTHER" id="PTHR48105">
    <property type="entry name" value="THIOREDOXIN REDUCTASE 1-RELATED-RELATED"/>
    <property type="match status" value="1"/>
</dbReference>
<dbReference type="InterPro" id="IPR050097">
    <property type="entry name" value="Ferredoxin-NADP_redctase_2"/>
</dbReference>
<dbReference type="PRINTS" id="PR00368">
    <property type="entry name" value="FADPNR"/>
</dbReference>
<dbReference type="SUPFAM" id="SSF51905">
    <property type="entry name" value="FAD/NAD(P)-binding domain"/>
    <property type="match status" value="1"/>
</dbReference>
<comment type="caution">
    <text evidence="4">The sequence shown here is derived from an EMBL/GenBank/DDBJ whole genome shotgun (WGS) entry which is preliminary data.</text>
</comment>
<dbReference type="GO" id="GO:0016491">
    <property type="term" value="F:oxidoreductase activity"/>
    <property type="evidence" value="ECO:0007669"/>
    <property type="project" value="UniProtKB-KW"/>
</dbReference>
<proteinExistence type="predicted"/>
<dbReference type="PRINTS" id="PR00469">
    <property type="entry name" value="PNDRDTASEII"/>
</dbReference>
<sequence>MYDLIIIGGSAVGCSAAIYAARRGLNFKVVTDDIGGEVALSGQVNNWPGILDIQGYELAQQFYAHAKSYGVVFDQGWQVTAIRPEKKRFAVTAKNAVDEVKTYEAKTVIIGSGIHPRHLNIPGEKELYHKGVTYCTVCDGPLFKNKVTATIGAGNSALESGLMMATLAKKVYVLTKFPNTANTQGGFPKGEKILIDKLKAMSNVEIIYEVATTKIIGTTKVEGLVYADAKGKPRELVADATMVHIGMTPNSQFAGILKKNNQAEIIVDNRCRTSVPGIFAAGDVTDIPYKQIGIAAGQGIVAALAAIEYTNRWTE</sequence>
<dbReference type="Pfam" id="PF07992">
    <property type="entry name" value="Pyr_redox_2"/>
    <property type="match status" value="1"/>
</dbReference>
<reference evidence="4 5" key="1">
    <citation type="journal article" date="2016" name="Nat. Commun.">
        <title>Thousands of microbial genomes shed light on interconnected biogeochemical processes in an aquifer system.</title>
        <authorList>
            <person name="Anantharaman K."/>
            <person name="Brown C.T."/>
            <person name="Hug L.A."/>
            <person name="Sharon I."/>
            <person name="Castelle C.J."/>
            <person name="Probst A.J."/>
            <person name="Thomas B.C."/>
            <person name="Singh A."/>
            <person name="Wilkins M.J."/>
            <person name="Karaoz U."/>
            <person name="Brodie E.L."/>
            <person name="Williams K.H."/>
            <person name="Hubbard S.S."/>
            <person name="Banfield J.F."/>
        </authorList>
    </citation>
    <scope>NUCLEOTIDE SEQUENCE [LARGE SCALE GENOMIC DNA]</scope>
</reference>
<dbReference type="Gene3D" id="3.50.50.60">
    <property type="entry name" value="FAD/NAD(P)-binding domain"/>
    <property type="match status" value="2"/>
</dbReference>
<organism evidence="4 5">
    <name type="scientific">Candidatus Magasanikbacteria bacterium RIFCSPHIGHO2_02_FULL_45_10</name>
    <dbReference type="NCBI Taxonomy" id="1798679"/>
    <lineage>
        <taxon>Bacteria</taxon>
        <taxon>Candidatus Magasanikiibacteriota</taxon>
    </lineage>
</organism>
<evidence type="ECO:0000256" key="2">
    <source>
        <dbReference type="ARBA" id="ARBA00023002"/>
    </source>
</evidence>
<feature type="domain" description="FAD/NAD(P)-binding" evidence="3">
    <location>
        <begin position="2"/>
        <end position="298"/>
    </location>
</feature>
<keyword evidence="1" id="KW-0285">Flavoprotein</keyword>
<accession>A0A1F6MAJ4</accession>
<name>A0A1F6MAJ4_9BACT</name>
<keyword evidence="2" id="KW-0560">Oxidoreductase</keyword>
<evidence type="ECO:0000313" key="5">
    <source>
        <dbReference type="Proteomes" id="UP000176413"/>
    </source>
</evidence>
<dbReference type="EMBL" id="MFQA01000036">
    <property type="protein sequence ID" value="OGH68588.1"/>
    <property type="molecule type" value="Genomic_DNA"/>
</dbReference>
<protein>
    <recommendedName>
        <fullName evidence="3">FAD/NAD(P)-binding domain-containing protein</fullName>
    </recommendedName>
</protein>
<dbReference type="InterPro" id="IPR036188">
    <property type="entry name" value="FAD/NAD-bd_sf"/>
</dbReference>